<dbReference type="InterPro" id="IPR017907">
    <property type="entry name" value="Znf_RING_CS"/>
</dbReference>
<evidence type="ECO:0000256" key="4">
    <source>
        <dbReference type="ARBA" id="ARBA00022723"/>
    </source>
</evidence>
<dbReference type="SUPFAM" id="SSF49899">
    <property type="entry name" value="Concanavalin A-like lectins/glucanases"/>
    <property type="match status" value="1"/>
</dbReference>
<feature type="domain" description="B30.2/SPRY" evidence="12">
    <location>
        <begin position="657"/>
        <end position="852"/>
    </location>
</feature>
<dbReference type="CDD" id="cd12893">
    <property type="entry name" value="SPRY_PRY_TRIM35"/>
    <property type="match status" value="1"/>
</dbReference>
<dbReference type="AlphaFoldDB" id="A0A2U9CTR6"/>
<proteinExistence type="inferred from homology"/>
<dbReference type="InterPro" id="IPR013320">
    <property type="entry name" value="ConA-like_dom_sf"/>
</dbReference>
<evidence type="ECO:0000256" key="2">
    <source>
        <dbReference type="ARBA" id="ARBA00009011"/>
    </source>
</evidence>
<dbReference type="PROSITE" id="PS50089">
    <property type="entry name" value="ZF_RING_2"/>
    <property type="match status" value="1"/>
</dbReference>
<name>A0A2U9CTR6_SCOMX</name>
<dbReference type="CDD" id="cd23077">
    <property type="entry name" value="PDZ_GIPC1"/>
    <property type="match status" value="1"/>
</dbReference>
<dbReference type="Gene3D" id="3.30.160.60">
    <property type="entry name" value="Classic Zinc Finger"/>
    <property type="match status" value="1"/>
</dbReference>
<dbReference type="SUPFAM" id="SSF50156">
    <property type="entry name" value="PDZ domain-like"/>
    <property type="match status" value="1"/>
</dbReference>
<dbReference type="InterPro" id="IPR017379">
    <property type="entry name" value="GIPC1/2/3"/>
</dbReference>
<dbReference type="PRINTS" id="PR01407">
    <property type="entry name" value="BUTYPHLNCDUF"/>
</dbReference>
<protein>
    <submittedName>
        <fullName evidence="13">Putative E3 ubiquitin-protein ligase TRIM39-like</fullName>
    </submittedName>
</protein>
<dbReference type="EMBL" id="CP026261">
    <property type="protein sequence ID" value="AWP19056.1"/>
    <property type="molecule type" value="Genomic_DNA"/>
</dbReference>
<dbReference type="InterPro" id="IPR003613">
    <property type="entry name" value="Ubox_domain"/>
</dbReference>
<feature type="domain" description="RING-type" evidence="9">
    <location>
        <begin position="381"/>
        <end position="422"/>
    </location>
</feature>
<keyword evidence="14" id="KW-1185">Reference proteome</keyword>
<dbReference type="InterPro" id="IPR006574">
    <property type="entry name" value="PRY"/>
</dbReference>
<dbReference type="GO" id="GO:0008270">
    <property type="term" value="F:zinc ion binding"/>
    <property type="evidence" value="ECO:0007669"/>
    <property type="project" value="UniProtKB-KW"/>
</dbReference>
<keyword evidence="8" id="KW-0175">Coiled coil</keyword>
<dbReference type="Pfam" id="PF00643">
    <property type="entry name" value="zf-B_box"/>
    <property type="match status" value="1"/>
</dbReference>
<comment type="similarity">
    <text evidence="2">Belongs to the GIPC family.</text>
</comment>
<feature type="coiled-coil region" evidence="8">
    <location>
        <begin position="550"/>
        <end position="577"/>
    </location>
</feature>
<evidence type="ECO:0000256" key="3">
    <source>
        <dbReference type="ARBA" id="ARBA00022490"/>
    </source>
</evidence>
<dbReference type="PANTHER" id="PTHR12259:SF4">
    <property type="entry name" value="PDZ DOMAIN-CONTAINING PROTEIN GIPC1"/>
    <property type="match status" value="1"/>
</dbReference>
<dbReference type="InterPro" id="IPR003879">
    <property type="entry name" value="Butyrophylin_SPRY"/>
</dbReference>
<evidence type="ECO:0000313" key="13">
    <source>
        <dbReference type="EMBL" id="AWP19056.1"/>
    </source>
</evidence>
<comment type="subcellular location">
    <subcellularLocation>
        <location evidence="1">Cytoplasm</location>
    </subcellularLocation>
</comment>
<dbReference type="Pfam" id="PF00622">
    <property type="entry name" value="SPRY"/>
    <property type="match status" value="1"/>
</dbReference>
<dbReference type="SUPFAM" id="SSF57850">
    <property type="entry name" value="RING/U-box"/>
    <property type="match status" value="1"/>
</dbReference>
<dbReference type="SMART" id="SM00228">
    <property type="entry name" value="PDZ"/>
    <property type="match status" value="1"/>
</dbReference>
<dbReference type="CDD" id="cd21180">
    <property type="entry name" value="GH2_GIPC"/>
    <property type="match status" value="1"/>
</dbReference>
<evidence type="ECO:0000256" key="1">
    <source>
        <dbReference type="ARBA" id="ARBA00004496"/>
    </source>
</evidence>
<dbReference type="PROSITE" id="PS00518">
    <property type="entry name" value="ZF_RING_1"/>
    <property type="match status" value="1"/>
</dbReference>
<dbReference type="GO" id="GO:0016567">
    <property type="term" value="P:protein ubiquitination"/>
    <property type="evidence" value="ECO:0007669"/>
    <property type="project" value="InterPro"/>
</dbReference>
<dbReference type="SMART" id="SM00504">
    <property type="entry name" value="Ubox"/>
    <property type="match status" value="1"/>
</dbReference>
<keyword evidence="3" id="KW-0963">Cytoplasm</keyword>
<evidence type="ECO:0000259" key="11">
    <source>
        <dbReference type="PROSITE" id="PS50119"/>
    </source>
</evidence>
<dbReference type="InterPro" id="IPR036034">
    <property type="entry name" value="PDZ_sf"/>
</dbReference>
<dbReference type="Gene3D" id="2.60.120.920">
    <property type="match status" value="1"/>
</dbReference>
<dbReference type="GO" id="GO:0004842">
    <property type="term" value="F:ubiquitin-protein transferase activity"/>
    <property type="evidence" value="ECO:0007669"/>
    <property type="project" value="InterPro"/>
</dbReference>
<evidence type="ECO:0000259" key="10">
    <source>
        <dbReference type="PROSITE" id="PS50106"/>
    </source>
</evidence>
<dbReference type="PROSITE" id="PS50119">
    <property type="entry name" value="ZF_BBOX"/>
    <property type="match status" value="1"/>
</dbReference>
<evidence type="ECO:0000259" key="9">
    <source>
        <dbReference type="PROSITE" id="PS50089"/>
    </source>
</evidence>
<evidence type="ECO:0000256" key="6">
    <source>
        <dbReference type="ARBA" id="ARBA00022833"/>
    </source>
</evidence>
<dbReference type="CDD" id="cd19777">
    <property type="entry name" value="Bbox2_TRIM35_C-IV"/>
    <property type="match status" value="1"/>
</dbReference>
<dbReference type="InterPro" id="IPR000315">
    <property type="entry name" value="Znf_B-box"/>
</dbReference>
<dbReference type="Proteomes" id="UP000246464">
    <property type="component" value="Chromosome 19"/>
</dbReference>
<dbReference type="FunFam" id="2.30.42.10:FF:000097">
    <property type="entry name" value="PDZ domain-containing protein GIPC1 isoform 1"/>
    <property type="match status" value="1"/>
</dbReference>
<dbReference type="InterPro" id="IPR043136">
    <property type="entry name" value="B30.2/SPRY_sf"/>
</dbReference>
<dbReference type="Pfam" id="PF25083">
    <property type="entry name" value="GIPC1_GH1"/>
    <property type="match status" value="1"/>
</dbReference>
<dbReference type="PROSITE" id="PS50188">
    <property type="entry name" value="B302_SPRY"/>
    <property type="match status" value="1"/>
</dbReference>
<accession>A0A2U9CTR6</accession>
<dbReference type="InterPro" id="IPR018957">
    <property type="entry name" value="Znf_C3HC4_RING-type"/>
</dbReference>
<keyword evidence="6" id="KW-0862">Zinc</keyword>
<dbReference type="Pfam" id="PF00097">
    <property type="entry name" value="zf-C3HC4"/>
    <property type="match status" value="1"/>
</dbReference>
<dbReference type="InterPro" id="IPR001478">
    <property type="entry name" value="PDZ"/>
</dbReference>
<dbReference type="InterPro" id="IPR001841">
    <property type="entry name" value="Znf_RING"/>
</dbReference>
<dbReference type="GO" id="GO:0005737">
    <property type="term" value="C:cytoplasm"/>
    <property type="evidence" value="ECO:0007669"/>
    <property type="project" value="UniProtKB-SubCell"/>
</dbReference>
<dbReference type="SUPFAM" id="SSF57845">
    <property type="entry name" value="B-box zinc-binding domain"/>
    <property type="match status" value="1"/>
</dbReference>
<keyword evidence="4" id="KW-0479">Metal-binding</keyword>
<dbReference type="Pfam" id="PF00595">
    <property type="entry name" value="PDZ"/>
    <property type="match status" value="1"/>
</dbReference>
<dbReference type="Pfam" id="PF13765">
    <property type="entry name" value="PRY"/>
    <property type="match status" value="1"/>
</dbReference>
<dbReference type="SMART" id="SM00184">
    <property type="entry name" value="RING"/>
    <property type="match status" value="1"/>
</dbReference>
<dbReference type="SMART" id="SM00336">
    <property type="entry name" value="BBOX"/>
    <property type="match status" value="1"/>
</dbReference>
<sequence length="860" mass="95328">MPLGLGRRKKASPLVENEEAEPIRAGLNVPGMDGLDGGVLGLGEGATSEGLPPPPSSMRPRLIFHTQLAHGSPTGRIEGFSNVRELYAKIGEAFGIPPSEVMFCTLNTHKVDMDKLLGGQIGLEDFIFAHIKGQKKEIEVFKGEDALGLTITDNGAGYAFIKRIREGSIIHQIQVINVGDMIESINGHRLIGCRHYEVAKMLKELPRGKDFTIKLVEPLKAFDMIGQRSGGSRSSSGVQLGTGRGTLRLRSKGPATVEELPSAFEEKAIEKVDDLLESYMGIRDSELAATMVELGKDKKNPDEFAEALDETLGDFAFPDEFVFDVWGAIGDAKEPAMALRPRASSQPGKLSFLQSPKVASALRPRAVTSRSGSMLEEELSCPICCEVFKEPVVLQCSHSFCRACLQQFWNKKKARRECPVCRMKCALTEPTVSLALKNVADTFLREQERKAAPAGTWARAGGTGEDAGMVEEKCSLHGEILKLFCLDDFEVLCCVCHTSKKHQGHRVCPLDEGAQDLKAELKEELVPLKKNLRHLYQAKQECDDTTVHMKNQTQATEKQIREEFEQLREILRREEAARLAALQQEDEEKKELVKKKSDSITREILTFSHAVIAIENEIASSDALFLQNYTNTKKRAQIPQKDPEKVSGALINVAKHVSSLKYHVWEKMAELVQYTPITLDPNTAYSWLSLSSDLTSVANGGSRKQLPDNLERFGHFVFVLGSEGFTSGRHAWEVEVGDKGDWMLGVVRESIDRKGRISGCPEGGFWMISHYESEFAAMARPSIPLHLEGQLTRVRVQLDYESGEVTFSNPVSMTPIYTFTGRFTEKMYPFFCPGANINGNNPKPLKICPAKVAVWNSATW</sequence>
<dbReference type="InterPro" id="IPR013083">
    <property type="entry name" value="Znf_RING/FYVE/PHD"/>
</dbReference>
<dbReference type="Gene3D" id="2.30.42.10">
    <property type="match status" value="1"/>
</dbReference>
<evidence type="ECO:0000256" key="8">
    <source>
        <dbReference type="SAM" id="Coils"/>
    </source>
</evidence>
<dbReference type="Pfam" id="PF25082">
    <property type="entry name" value="GIPC1_GH2"/>
    <property type="match status" value="1"/>
</dbReference>
<dbReference type="InterPro" id="IPR055349">
    <property type="entry name" value="GH2_GIPC"/>
</dbReference>
<evidence type="ECO:0000256" key="7">
    <source>
        <dbReference type="PROSITE-ProRule" id="PRU00024"/>
    </source>
</evidence>
<dbReference type="SMART" id="SM00449">
    <property type="entry name" value="SPRY"/>
    <property type="match status" value="1"/>
</dbReference>
<keyword evidence="5 7" id="KW-0863">Zinc-finger</keyword>
<dbReference type="STRING" id="52904.ENSSMAP00000003202"/>
<dbReference type="PROSITE" id="PS50106">
    <property type="entry name" value="PDZ"/>
    <property type="match status" value="1"/>
</dbReference>
<dbReference type="SMART" id="SM00589">
    <property type="entry name" value="PRY"/>
    <property type="match status" value="1"/>
</dbReference>
<feature type="domain" description="PDZ" evidence="10">
    <location>
        <begin position="137"/>
        <end position="204"/>
    </location>
</feature>
<dbReference type="InterPro" id="IPR003877">
    <property type="entry name" value="SPRY_dom"/>
</dbReference>
<dbReference type="Gene3D" id="3.30.40.10">
    <property type="entry name" value="Zinc/RING finger domain, C3HC4 (zinc finger)"/>
    <property type="match status" value="1"/>
</dbReference>
<dbReference type="PANTHER" id="PTHR12259">
    <property type="entry name" value="RGS-GAIP INTERACTING PROTEIN GIPC"/>
    <property type="match status" value="1"/>
</dbReference>
<feature type="domain" description="B box-type" evidence="11">
    <location>
        <begin position="469"/>
        <end position="510"/>
    </location>
</feature>
<evidence type="ECO:0000313" key="14">
    <source>
        <dbReference type="Proteomes" id="UP000246464"/>
    </source>
</evidence>
<reference evidence="13 14" key="1">
    <citation type="submission" date="2017-12" db="EMBL/GenBank/DDBJ databases">
        <title>Integrating genomic resources of turbot (Scophthalmus maximus) in depth evaluation of genetic and physical mapping variation across individuals.</title>
        <authorList>
            <person name="Martinez P."/>
        </authorList>
    </citation>
    <scope>NUCLEOTIDE SEQUENCE [LARGE SCALE GENOMIC DNA]</scope>
</reference>
<evidence type="ECO:0000256" key="5">
    <source>
        <dbReference type="ARBA" id="ARBA00022771"/>
    </source>
</evidence>
<dbReference type="InterPro" id="IPR056814">
    <property type="entry name" value="GIPC1-3_GH1"/>
</dbReference>
<gene>
    <name evidence="13" type="ORF">SMAX5B_020727</name>
</gene>
<dbReference type="InterPro" id="IPR001870">
    <property type="entry name" value="B30.2/SPRY"/>
</dbReference>
<organism evidence="13 14">
    <name type="scientific">Scophthalmus maximus</name>
    <name type="common">Turbot</name>
    <name type="synonym">Psetta maxima</name>
    <dbReference type="NCBI Taxonomy" id="52904"/>
    <lineage>
        <taxon>Eukaryota</taxon>
        <taxon>Metazoa</taxon>
        <taxon>Chordata</taxon>
        <taxon>Craniata</taxon>
        <taxon>Vertebrata</taxon>
        <taxon>Euteleostomi</taxon>
        <taxon>Actinopterygii</taxon>
        <taxon>Neopterygii</taxon>
        <taxon>Teleostei</taxon>
        <taxon>Neoteleostei</taxon>
        <taxon>Acanthomorphata</taxon>
        <taxon>Carangaria</taxon>
        <taxon>Pleuronectiformes</taxon>
        <taxon>Pleuronectoidei</taxon>
        <taxon>Scophthalmidae</taxon>
        <taxon>Scophthalmus</taxon>
    </lineage>
</organism>
<dbReference type="FunFam" id="2.60.120.920:FF:000004">
    <property type="entry name" value="Butyrophilin subfamily 1 member A1"/>
    <property type="match status" value="1"/>
</dbReference>
<evidence type="ECO:0000259" key="12">
    <source>
        <dbReference type="PROSITE" id="PS50188"/>
    </source>
</evidence>